<comment type="caution">
    <text evidence="2">The sequence shown here is derived from an EMBL/GenBank/DDBJ whole genome shotgun (WGS) entry which is preliminary data.</text>
</comment>
<evidence type="ECO:0000313" key="3">
    <source>
        <dbReference type="Proteomes" id="UP000241899"/>
    </source>
</evidence>
<organism evidence="2 3">
    <name type="scientific">Phaeovulum veldkampii DSM 11550</name>
    <dbReference type="NCBI Taxonomy" id="1185920"/>
    <lineage>
        <taxon>Bacteria</taxon>
        <taxon>Pseudomonadati</taxon>
        <taxon>Pseudomonadota</taxon>
        <taxon>Alphaproteobacteria</taxon>
        <taxon>Rhodobacterales</taxon>
        <taxon>Paracoccaceae</taxon>
        <taxon>Phaeovulum</taxon>
    </lineage>
</organism>
<evidence type="ECO:0000259" key="1">
    <source>
        <dbReference type="Pfam" id="PF10090"/>
    </source>
</evidence>
<dbReference type="Gene3D" id="1.10.287.130">
    <property type="match status" value="1"/>
</dbReference>
<dbReference type="InterPro" id="IPR036890">
    <property type="entry name" value="HATPase_C_sf"/>
</dbReference>
<dbReference type="Gene3D" id="3.30.565.10">
    <property type="entry name" value="Histidine kinase-like ATPase, C-terminal domain"/>
    <property type="match status" value="1"/>
</dbReference>
<keyword evidence="2" id="KW-0808">Transferase</keyword>
<feature type="domain" description="Histidine phosphotransferase ChpT C-terminal" evidence="1">
    <location>
        <begin position="79"/>
        <end position="190"/>
    </location>
</feature>
<dbReference type="GO" id="GO:0016740">
    <property type="term" value="F:transferase activity"/>
    <property type="evidence" value="ECO:0007669"/>
    <property type="project" value="UniProtKB-KW"/>
</dbReference>
<dbReference type="RefSeq" id="WP_107323393.1">
    <property type="nucleotide sequence ID" value="NZ_NHSP01000083.1"/>
</dbReference>
<sequence>MTQDEVADLVALVGSRLCHDLVSPLGAIGNGLELLAMAGGGANDEMQLVTESVAHANARLKFFRVAFGQAAGDQRLGHREIVALLDDIALGGRLSFDWQPEGDQARREVKLGFLAVLCLETALPWGGRIIISTAGGGWRLAAEARRTRPDPDLWARLDGGTAPLAPAQVQFGLLATEAARQGRRSGWQITATSAEITF</sequence>
<dbReference type="EMBL" id="PZKF01000001">
    <property type="protein sequence ID" value="PTE19262.1"/>
    <property type="molecule type" value="Genomic_DNA"/>
</dbReference>
<accession>A0A2T4JMX8</accession>
<dbReference type="Pfam" id="PF10090">
    <property type="entry name" value="HPTransfase"/>
    <property type="match status" value="1"/>
</dbReference>
<proteinExistence type="predicted"/>
<gene>
    <name evidence="2" type="ORF">C5F46_00470</name>
</gene>
<protein>
    <submittedName>
        <fullName evidence="2">Histidine phosphotransferase</fullName>
    </submittedName>
</protein>
<dbReference type="AlphaFoldDB" id="A0A2T4JMX8"/>
<reference evidence="2 3" key="1">
    <citation type="submission" date="2018-03" db="EMBL/GenBank/DDBJ databases">
        <title>Rhodobacter veldkampii.</title>
        <authorList>
            <person name="Meyer T.E."/>
            <person name="Miller S."/>
            <person name="Lodha T."/>
            <person name="Gandham S."/>
            <person name="Chintalapati S."/>
            <person name="Chintalapati V.R."/>
        </authorList>
    </citation>
    <scope>NUCLEOTIDE SEQUENCE [LARGE SCALE GENOMIC DNA]</scope>
    <source>
        <strain evidence="2 3">DSM 11550</strain>
    </source>
</reference>
<name>A0A2T4JMX8_9RHOB</name>
<keyword evidence="3" id="KW-1185">Reference proteome</keyword>
<dbReference type="Proteomes" id="UP000241899">
    <property type="component" value="Unassembled WGS sequence"/>
</dbReference>
<dbReference type="OrthoDB" id="9803702at2"/>
<evidence type="ECO:0000313" key="2">
    <source>
        <dbReference type="EMBL" id="PTE19262.1"/>
    </source>
</evidence>
<dbReference type="InterPro" id="IPR018762">
    <property type="entry name" value="ChpT_C"/>
</dbReference>